<evidence type="ECO:0008006" key="4">
    <source>
        <dbReference type="Google" id="ProtNLM"/>
    </source>
</evidence>
<evidence type="ECO:0000313" key="2">
    <source>
        <dbReference type="EMBL" id="RYN78554.1"/>
    </source>
</evidence>
<feature type="compositionally biased region" description="Basic and acidic residues" evidence="1">
    <location>
        <begin position="266"/>
        <end position="277"/>
    </location>
</feature>
<evidence type="ECO:0000256" key="1">
    <source>
        <dbReference type="SAM" id="MobiDB-lite"/>
    </source>
</evidence>
<dbReference type="PANTHER" id="PTHR33112">
    <property type="entry name" value="DOMAIN PROTEIN, PUTATIVE-RELATED"/>
    <property type="match status" value="1"/>
</dbReference>
<feature type="region of interest" description="Disordered" evidence="1">
    <location>
        <begin position="249"/>
        <end position="277"/>
    </location>
</feature>
<protein>
    <recommendedName>
        <fullName evidence="4">Heterokaryon incompatibility domain-containing protein</fullName>
    </recommendedName>
</protein>
<gene>
    <name evidence="2" type="ORF">AA0117_g4311</name>
</gene>
<accession>A0A4Q4NMH6</accession>
<reference evidence="3" key="1">
    <citation type="journal article" date="2019" name="bioRxiv">
        <title>Genomics, evolutionary history and diagnostics of the Alternaria alternata species group including apple and Asian pear pathotypes.</title>
        <authorList>
            <person name="Armitage A.D."/>
            <person name="Cockerton H.M."/>
            <person name="Sreenivasaprasad S."/>
            <person name="Woodhall J.W."/>
            <person name="Lane C.R."/>
            <person name="Harrison R.J."/>
            <person name="Clarkson J.P."/>
        </authorList>
    </citation>
    <scope>NUCLEOTIDE SEQUENCE [LARGE SCALE GENOMIC DNA]</scope>
    <source>
        <strain evidence="3">FERA 1177</strain>
    </source>
</reference>
<evidence type="ECO:0000313" key="3">
    <source>
        <dbReference type="Proteomes" id="UP000291422"/>
    </source>
</evidence>
<comment type="caution">
    <text evidence="2">The sequence shown here is derived from an EMBL/GenBank/DDBJ whole genome shotgun (WGS) entry which is preliminary data.</text>
</comment>
<name>A0A4Q4NMH6_ALTAL</name>
<dbReference type="VEuPathDB" id="FungiDB:CC77DRAFT_592986"/>
<proteinExistence type="predicted"/>
<dbReference type="EMBL" id="PDXD01000007">
    <property type="protein sequence ID" value="RYN78554.1"/>
    <property type="molecule type" value="Genomic_DNA"/>
</dbReference>
<organism evidence="2 3">
    <name type="scientific">Alternaria alternata</name>
    <name type="common">Alternaria rot fungus</name>
    <name type="synonym">Torula alternata</name>
    <dbReference type="NCBI Taxonomy" id="5599"/>
    <lineage>
        <taxon>Eukaryota</taxon>
        <taxon>Fungi</taxon>
        <taxon>Dikarya</taxon>
        <taxon>Ascomycota</taxon>
        <taxon>Pezizomycotina</taxon>
        <taxon>Dothideomycetes</taxon>
        <taxon>Pleosporomycetidae</taxon>
        <taxon>Pleosporales</taxon>
        <taxon>Pleosporineae</taxon>
        <taxon>Pleosporaceae</taxon>
        <taxon>Alternaria</taxon>
        <taxon>Alternaria sect. Alternaria</taxon>
        <taxon>Alternaria alternata complex</taxon>
    </lineage>
</organism>
<dbReference type="PANTHER" id="PTHR33112:SF16">
    <property type="entry name" value="HETEROKARYON INCOMPATIBILITY DOMAIN-CONTAINING PROTEIN"/>
    <property type="match status" value="1"/>
</dbReference>
<sequence length="339" mass="38543">MHQNKDDLSDSSNPWLSAKALDKATYFEWLTFRDQYASCVLTPPADKLVAINGIARWISRATGDELVAGLWLGHIIEELCWRRIKEKSRRREEQLYWHRENLVSQTKIWRAPTWSWACQDDGINRSLLTKFHMNHETRHAEAELVEIKVEAKTSGGLERASMSIRSRPLQATFTAWAGHEIPLRDDTRCFGTLRLVDSREEHPGVLQEFSGPDMEFHLDRQDTYLGTGQPDPQYGYIVVLQQCVHGQHSKADRKTGASENQGGEINGKEEKADGKESVEAIENPKISWVESDSAEALFLQTRDNITFERAGLIQFGGSNAVGRILEAHYIAEERVITLV</sequence>
<dbReference type="Proteomes" id="UP000291422">
    <property type="component" value="Unassembled WGS sequence"/>
</dbReference>
<dbReference type="AlphaFoldDB" id="A0A4Q4NMH6"/>